<evidence type="ECO:0000313" key="4">
    <source>
        <dbReference type="Proteomes" id="UP000324222"/>
    </source>
</evidence>
<protein>
    <submittedName>
        <fullName evidence="3">Uncharacterized protein</fullName>
    </submittedName>
</protein>
<feature type="region of interest" description="Disordered" evidence="1">
    <location>
        <begin position="20"/>
        <end position="44"/>
    </location>
</feature>
<dbReference type="AlphaFoldDB" id="A0A5B7IXY1"/>
<evidence type="ECO:0000313" key="3">
    <source>
        <dbReference type="EMBL" id="MPC88822.1"/>
    </source>
</evidence>
<keyword evidence="4" id="KW-1185">Reference proteome</keyword>
<dbReference type="Proteomes" id="UP000324222">
    <property type="component" value="Unassembled WGS sequence"/>
</dbReference>
<comment type="caution">
    <text evidence="3">The sequence shown here is derived from an EMBL/GenBank/DDBJ whole genome shotgun (WGS) entry which is preliminary data.</text>
</comment>
<gene>
    <name evidence="3" type="ORF">E2C01_083743</name>
</gene>
<feature type="chain" id="PRO_5022883250" evidence="2">
    <location>
        <begin position="21"/>
        <end position="80"/>
    </location>
</feature>
<dbReference type="EMBL" id="VSRR010079026">
    <property type="protein sequence ID" value="MPC88822.1"/>
    <property type="molecule type" value="Genomic_DNA"/>
</dbReference>
<sequence length="80" mass="8209">MVGSLVCLLVGLAGRPGSERIDVESERPQTLVGEDTELSKGSAGKGVSVPLVWATLLAPSGGHRLLQSLTMGAPLRLTNG</sequence>
<keyword evidence="2" id="KW-0732">Signal</keyword>
<evidence type="ECO:0000256" key="1">
    <source>
        <dbReference type="SAM" id="MobiDB-lite"/>
    </source>
</evidence>
<organism evidence="3 4">
    <name type="scientific">Portunus trituberculatus</name>
    <name type="common">Swimming crab</name>
    <name type="synonym">Neptunus trituberculatus</name>
    <dbReference type="NCBI Taxonomy" id="210409"/>
    <lineage>
        <taxon>Eukaryota</taxon>
        <taxon>Metazoa</taxon>
        <taxon>Ecdysozoa</taxon>
        <taxon>Arthropoda</taxon>
        <taxon>Crustacea</taxon>
        <taxon>Multicrustacea</taxon>
        <taxon>Malacostraca</taxon>
        <taxon>Eumalacostraca</taxon>
        <taxon>Eucarida</taxon>
        <taxon>Decapoda</taxon>
        <taxon>Pleocyemata</taxon>
        <taxon>Brachyura</taxon>
        <taxon>Eubrachyura</taxon>
        <taxon>Portunoidea</taxon>
        <taxon>Portunidae</taxon>
        <taxon>Portuninae</taxon>
        <taxon>Portunus</taxon>
    </lineage>
</organism>
<name>A0A5B7IXY1_PORTR</name>
<proteinExistence type="predicted"/>
<reference evidence="3 4" key="1">
    <citation type="submission" date="2019-05" db="EMBL/GenBank/DDBJ databases">
        <title>Another draft genome of Portunus trituberculatus and its Hox gene families provides insights of decapod evolution.</title>
        <authorList>
            <person name="Jeong J.-H."/>
            <person name="Song I."/>
            <person name="Kim S."/>
            <person name="Choi T."/>
            <person name="Kim D."/>
            <person name="Ryu S."/>
            <person name="Kim W."/>
        </authorList>
    </citation>
    <scope>NUCLEOTIDE SEQUENCE [LARGE SCALE GENOMIC DNA]</scope>
    <source>
        <tissue evidence="3">Muscle</tissue>
    </source>
</reference>
<accession>A0A5B7IXY1</accession>
<evidence type="ECO:0000256" key="2">
    <source>
        <dbReference type="SAM" id="SignalP"/>
    </source>
</evidence>
<feature type="signal peptide" evidence="2">
    <location>
        <begin position="1"/>
        <end position="20"/>
    </location>
</feature>